<dbReference type="EMBL" id="QKTW01000019">
    <property type="protein sequence ID" value="PZF72106.1"/>
    <property type="molecule type" value="Genomic_DNA"/>
</dbReference>
<sequence length="151" mass="17325">MSKSAFNQTDTNGLIQRINKLTPATQPQWGKMNVAQMLAHCNVTYELVYDNKHPKPGAFKRFLLKAFVKNAVVGDKPYKRNSPTAPVFLVSDRQDFEKEKQRLISYINKTQQLGAGHFEGKESHSFGPLSAREWDTMFYKHLDHHLTQFGV</sequence>
<evidence type="ECO:0000313" key="1">
    <source>
        <dbReference type="EMBL" id="PZF72106.1"/>
    </source>
</evidence>
<accession>A0A2W2BEW0</accession>
<name>A0A2W2BEW0_9BACT</name>
<dbReference type="InterPro" id="IPR011463">
    <property type="entry name" value="DUF1569"/>
</dbReference>
<gene>
    <name evidence="1" type="ORF">DN068_14315</name>
</gene>
<evidence type="ECO:0008006" key="3">
    <source>
        <dbReference type="Google" id="ProtNLM"/>
    </source>
</evidence>
<dbReference type="Pfam" id="PF07606">
    <property type="entry name" value="DUF1569"/>
    <property type="match status" value="1"/>
</dbReference>
<keyword evidence="2" id="KW-1185">Reference proteome</keyword>
<organism evidence="1 2">
    <name type="scientific">Taibaiella soli</name>
    <dbReference type="NCBI Taxonomy" id="1649169"/>
    <lineage>
        <taxon>Bacteria</taxon>
        <taxon>Pseudomonadati</taxon>
        <taxon>Bacteroidota</taxon>
        <taxon>Chitinophagia</taxon>
        <taxon>Chitinophagales</taxon>
        <taxon>Chitinophagaceae</taxon>
        <taxon>Taibaiella</taxon>
    </lineage>
</organism>
<dbReference type="RefSeq" id="WP_110999621.1">
    <property type="nucleotide sequence ID" value="NZ_QKTW01000019.1"/>
</dbReference>
<evidence type="ECO:0000313" key="2">
    <source>
        <dbReference type="Proteomes" id="UP000248745"/>
    </source>
</evidence>
<dbReference type="OrthoDB" id="2599194at2"/>
<protein>
    <recommendedName>
        <fullName evidence="3">DUF1569 domain-containing protein</fullName>
    </recommendedName>
</protein>
<dbReference type="AlphaFoldDB" id="A0A2W2BEW0"/>
<proteinExistence type="predicted"/>
<dbReference type="Gene3D" id="1.20.120.450">
    <property type="entry name" value="dinb family like domain"/>
    <property type="match status" value="1"/>
</dbReference>
<comment type="caution">
    <text evidence="1">The sequence shown here is derived from an EMBL/GenBank/DDBJ whole genome shotgun (WGS) entry which is preliminary data.</text>
</comment>
<dbReference type="InterPro" id="IPR034660">
    <property type="entry name" value="DinB/YfiT-like"/>
</dbReference>
<dbReference type="Proteomes" id="UP000248745">
    <property type="component" value="Unassembled WGS sequence"/>
</dbReference>
<reference evidence="1 2" key="1">
    <citation type="submission" date="2018-06" db="EMBL/GenBank/DDBJ databases">
        <title>Mucibacter soli gen. nov., sp. nov., a new member of the family Chitinophagaceae producing mucin.</title>
        <authorList>
            <person name="Kim M.-K."/>
            <person name="Park S."/>
            <person name="Kim T.-S."/>
            <person name="Joung Y."/>
            <person name="Han J.-H."/>
            <person name="Kim S.B."/>
        </authorList>
    </citation>
    <scope>NUCLEOTIDE SEQUENCE [LARGE SCALE GENOMIC DNA]</scope>
    <source>
        <strain evidence="1 2">R1-15</strain>
    </source>
</reference>